<name>A0A8H6NBA5_9PEZI</name>
<dbReference type="AlphaFoldDB" id="A0A8H6NBA5"/>
<proteinExistence type="predicted"/>
<organism evidence="3 4">
    <name type="scientific">Colletotrichum plurivorum</name>
    <dbReference type="NCBI Taxonomy" id="2175906"/>
    <lineage>
        <taxon>Eukaryota</taxon>
        <taxon>Fungi</taxon>
        <taxon>Dikarya</taxon>
        <taxon>Ascomycota</taxon>
        <taxon>Pezizomycotina</taxon>
        <taxon>Sordariomycetes</taxon>
        <taxon>Hypocreomycetidae</taxon>
        <taxon>Glomerellales</taxon>
        <taxon>Glomerellaceae</taxon>
        <taxon>Colletotrichum</taxon>
        <taxon>Colletotrichum orchidearum species complex</taxon>
    </lineage>
</organism>
<keyword evidence="4" id="KW-1185">Reference proteome</keyword>
<sequence length="78" mass="8721">MTIPLPRMEPAATTPTVSTHRPKADRHTGLPLRSTFLLPNAYFAFLSLPGLTWVLWLWKGSSERHDEGLPGVLTPAWN</sequence>
<keyword evidence="2" id="KW-0812">Transmembrane</keyword>
<evidence type="ECO:0000313" key="3">
    <source>
        <dbReference type="EMBL" id="KAF6827059.1"/>
    </source>
</evidence>
<gene>
    <name evidence="3" type="ORF">CPLU01_09323</name>
</gene>
<accession>A0A8H6NBA5</accession>
<feature type="region of interest" description="Disordered" evidence="1">
    <location>
        <begin position="1"/>
        <end position="28"/>
    </location>
</feature>
<keyword evidence="2" id="KW-0472">Membrane</keyword>
<dbReference type="EMBL" id="WIGO01000144">
    <property type="protein sequence ID" value="KAF6827059.1"/>
    <property type="molecule type" value="Genomic_DNA"/>
</dbReference>
<protein>
    <submittedName>
        <fullName evidence="3">Uncharacterized protein</fullName>
    </submittedName>
</protein>
<keyword evidence="2" id="KW-1133">Transmembrane helix</keyword>
<dbReference type="Proteomes" id="UP000654918">
    <property type="component" value="Unassembled WGS sequence"/>
</dbReference>
<comment type="caution">
    <text evidence="3">The sequence shown here is derived from an EMBL/GenBank/DDBJ whole genome shotgun (WGS) entry which is preliminary data.</text>
</comment>
<reference evidence="3" key="1">
    <citation type="journal article" date="2020" name="Phytopathology">
        <title>Genome Sequence Resources of Colletotrichum truncatum, C. plurivorum, C. musicola, and C. sojae: Four Species Pathogenic to Soybean (Glycine max).</title>
        <authorList>
            <person name="Rogerio F."/>
            <person name="Boufleur T.R."/>
            <person name="Ciampi-Guillardi M."/>
            <person name="Sukno S.A."/>
            <person name="Thon M.R."/>
            <person name="Massola Junior N.S."/>
            <person name="Baroncelli R."/>
        </authorList>
    </citation>
    <scope>NUCLEOTIDE SEQUENCE</scope>
    <source>
        <strain evidence="3">LFN00145</strain>
    </source>
</reference>
<evidence type="ECO:0000256" key="1">
    <source>
        <dbReference type="SAM" id="MobiDB-lite"/>
    </source>
</evidence>
<evidence type="ECO:0000313" key="4">
    <source>
        <dbReference type="Proteomes" id="UP000654918"/>
    </source>
</evidence>
<feature type="transmembrane region" description="Helical" evidence="2">
    <location>
        <begin position="41"/>
        <end position="58"/>
    </location>
</feature>
<evidence type="ECO:0000256" key="2">
    <source>
        <dbReference type="SAM" id="Phobius"/>
    </source>
</evidence>